<dbReference type="GO" id="GO:0016020">
    <property type="term" value="C:membrane"/>
    <property type="evidence" value="ECO:0007669"/>
    <property type="project" value="InterPro"/>
</dbReference>
<sequence length="53" mass="5945">QRRVVIQANIEGRDMGGLVKELRERIDSEINMPAGYTVVFGGQFENQQQTGHA</sequence>
<dbReference type="Proteomes" id="UP000051276">
    <property type="component" value="Unassembled WGS sequence"/>
</dbReference>
<feature type="non-terminal residue" evidence="1">
    <location>
        <position position="1"/>
    </location>
</feature>
<evidence type="ECO:0000313" key="1">
    <source>
        <dbReference type="EMBL" id="KRT58496.1"/>
    </source>
</evidence>
<dbReference type="PATRIC" id="fig|54398.4.peg.3796"/>
<evidence type="ECO:0000313" key="2">
    <source>
        <dbReference type="Proteomes" id="UP000051276"/>
    </source>
</evidence>
<protein>
    <submittedName>
        <fullName evidence="1">AcrB/AcrD/AcrF family protein</fullName>
    </submittedName>
</protein>
<reference evidence="1 2" key="1">
    <citation type="submission" date="2015-11" db="EMBL/GenBank/DDBJ databases">
        <title>The genome of Candidatus Endoriftia persephone in Ridgeia piscesae and population structure of the North Eastern Pacific vestimentiferan symbionts.</title>
        <authorList>
            <person name="Perez M."/>
            <person name="Juniper K.S."/>
        </authorList>
    </citation>
    <scope>NUCLEOTIDE SEQUENCE [LARGE SCALE GENOMIC DNA]</scope>
    <source>
        <strain evidence="1">Ind10</strain>
    </source>
</reference>
<comment type="caution">
    <text evidence="1">The sequence shown here is derived from an EMBL/GenBank/DDBJ whole genome shotgun (WGS) entry which is preliminary data.</text>
</comment>
<dbReference type="InterPro" id="IPR001036">
    <property type="entry name" value="Acrflvin-R"/>
</dbReference>
<dbReference type="GO" id="GO:0022857">
    <property type="term" value="F:transmembrane transporter activity"/>
    <property type="evidence" value="ECO:0007669"/>
    <property type="project" value="InterPro"/>
</dbReference>
<gene>
    <name evidence="1" type="ORF">Ga0076813_13552</name>
</gene>
<organism evidence="1 2">
    <name type="scientific">endosymbiont of Ridgeia piscesae</name>
    <dbReference type="NCBI Taxonomy" id="54398"/>
    <lineage>
        <taxon>Bacteria</taxon>
        <taxon>Pseudomonadati</taxon>
        <taxon>Pseudomonadota</taxon>
        <taxon>Gammaproteobacteria</taxon>
        <taxon>sulfur-oxidizing symbionts</taxon>
    </lineage>
</organism>
<dbReference type="EMBL" id="LMXI01000339">
    <property type="protein sequence ID" value="KRT58496.1"/>
    <property type="molecule type" value="Genomic_DNA"/>
</dbReference>
<dbReference type="AlphaFoldDB" id="A0A0T5Z6M4"/>
<dbReference type="Pfam" id="PF00873">
    <property type="entry name" value="ACR_tran"/>
    <property type="match status" value="1"/>
</dbReference>
<accession>A0A0T5Z6M4</accession>
<proteinExistence type="predicted"/>
<name>A0A0T5Z6M4_9GAMM</name>
<dbReference type="Gene3D" id="3.30.70.1440">
    <property type="entry name" value="Multidrug efflux transporter AcrB pore domain"/>
    <property type="match status" value="1"/>
</dbReference>